<evidence type="ECO:0000256" key="2">
    <source>
        <dbReference type="SAM" id="SignalP"/>
    </source>
</evidence>
<proteinExistence type="predicted"/>
<dbReference type="OrthoDB" id="6213538at2"/>
<reference evidence="3 4" key="1">
    <citation type="submission" date="2019-06" db="EMBL/GenBank/DDBJ databases">
        <title>Whole genome shotgun sequence of Vibrio comitans NBRC 102076.</title>
        <authorList>
            <person name="Hosoyama A."/>
            <person name="Uohara A."/>
            <person name="Ohji S."/>
            <person name="Ichikawa N."/>
        </authorList>
    </citation>
    <scope>NUCLEOTIDE SEQUENCE [LARGE SCALE GENOMIC DNA]</scope>
    <source>
        <strain evidence="3 4">NBRC 102076</strain>
    </source>
</reference>
<feature type="signal peptide" evidence="2">
    <location>
        <begin position="1"/>
        <end position="21"/>
    </location>
</feature>
<organism evidence="3 4">
    <name type="scientific">Vibrio comitans NBRC 102076</name>
    <dbReference type="NCBI Taxonomy" id="1219078"/>
    <lineage>
        <taxon>Bacteria</taxon>
        <taxon>Pseudomonadati</taxon>
        <taxon>Pseudomonadota</taxon>
        <taxon>Gammaproteobacteria</taxon>
        <taxon>Vibrionales</taxon>
        <taxon>Vibrionaceae</taxon>
        <taxon>Vibrio</taxon>
    </lineage>
</organism>
<dbReference type="Gene3D" id="2.40.160.40">
    <property type="entry name" value="monomeric porin ompg"/>
    <property type="match status" value="1"/>
</dbReference>
<keyword evidence="1 2" id="KW-0732">Signal</keyword>
<dbReference type="RefSeq" id="WP_141271003.1">
    <property type="nucleotide sequence ID" value="NZ_BJLH01000007.1"/>
</dbReference>
<keyword evidence="4" id="KW-1185">Reference proteome</keyword>
<dbReference type="AlphaFoldDB" id="A0A4Y3INC8"/>
<feature type="chain" id="PRO_5021200238" evidence="2">
    <location>
        <begin position="22"/>
        <end position="229"/>
    </location>
</feature>
<comment type="caution">
    <text evidence="3">The sequence shown here is derived from an EMBL/GenBank/DDBJ whole genome shotgun (WGS) entry which is preliminary data.</text>
</comment>
<evidence type="ECO:0000313" key="3">
    <source>
        <dbReference type="EMBL" id="GEA60592.1"/>
    </source>
</evidence>
<dbReference type="EMBL" id="BJLH01000007">
    <property type="protein sequence ID" value="GEA60592.1"/>
    <property type="molecule type" value="Genomic_DNA"/>
</dbReference>
<dbReference type="InterPro" id="IPR053713">
    <property type="entry name" value="Bact_OM_Channel_sf"/>
</dbReference>
<protein>
    <submittedName>
        <fullName evidence="3">Porin</fullName>
    </submittedName>
</protein>
<accession>A0A4Y3INC8</accession>
<sequence>MLKRTLGTSALILILTSPVFASNYLTGNLQFHDDGRIHGSKVTSTIETGYTKNNGFGNLTLYAEFAGIQLGDIVSDDGGVGQQSAFVTVGGEHSINITNNLWVAAGYQHFFSAGETLQYRPLVKVGYNFDNGFSLSNRSRAHIGSGDRRTDYRLDNRIAYEFNDIDLRLSYNNVYMIEAESMDHEFRAAWTRGGVQPYIEFRTQAHGLENSVGDSLVNNALLLGAFYRF</sequence>
<name>A0A4Y3INC8_9VIBR</name>
<evidence type="ECO:0000256" key="1">
    <source>
        <dbReference type="ARBA" id="ARBA00022729"/>
    </source>
</evidence>
<evidence type="ECO:0000313" key="4">
    <source>
        <dbReference type="Proteomes" id="UP000318242"/>
    </source>
</evidence>
<dbReference type="Proteomes" id="UP000318242">
    <property type="component" value="Unassembled WGS sequence"/>
</dbReference>
<gene>
    <name evidence="3" type="ORF">VCO01S_17850</name>
</gene>